<evidence type="ECO:0000313" key="2">
    <source>
        <dbReference type="EMBL" id="KAG5930510.1"/>
    </source>
</evidence>
<keyword evidence="3" id="KW-1185">Reference proteome</keyword>
<dbReference type="AlphaFoldDB" id="A0A8K0NL83"/>
<evidence type="ECO:0000313" key="3">
    <source>
        <dbReference type="Proteomes" id="UP000811619"/>
    </source>
</evidence>
<reference evidence="2" key="1">
    <citation type="journal article" date="2020" name="bioRxiv">
        <title>Whole genome comparisons of ergot fungi reveals the divergence and evolution of species within the genus Claviceps are the result of varying mechanisms driving genome evolution and host range expansion.</title>
        <authorList>
            <person name="Wyka S.A."/>
            <person name="Mondo S.J."/>
            <person name="Liu M."/>
            <person name="Dettman J."/>
            <person name="Nalam V."/>
            <person name="Broders K.D."/>
        </authorList>
    </citation>
    <scope>NUCLEOTIDE SEQUENCE</scope>
    <source>
        <strain evidence="2">CCC 489</strain>
    </source>
</reference>
<dbReference type="Proteomes" id="UP000811619">
    <property type="component" value="Unassembled WGS sequence"/>
</dbReference>
<dbReference type="EMBL" id="SRPY01000010">
    <property type="protein sequence ID" value="KAG5930510.1"/>
    <property type="molecule type" value="Genomic_DNA"/>
</dbReference>
<proteinExistence type="predicted"/>
<gene>
    <name evidence="2" type="ORF">E4U42_000040</name>
</gene>
<name>A0A8K0NL83_9HYPO</name>
<comment type="caution">
    <text evidence="2">The sequence shown here is derived from an EMBL/GenBank/DDBJ whole genome shotgun (WGS) entry which is preliminary data.</text>
</comment>
<accession>A0A8K0NL83</accession>
<feature type="region of interest" description="Disordered" evidence="1">
    <location>
        <begin position="12"/>
        <end position="120"/>
    </location>
</feature>
<sequence>MGPSVVVSRVARVIDHGSKLQPTSPRAHEADEDLGQGSGTRIWDEDLGRGSRTRIWRVGKEPRSQSSDGKERKSERAEERPVRARPPTDQRAPLDATQVSSLKHIKHLTCCKTPPPPPTA</sequence>
<protein>
    <submittedName>
        <fullName evidence="2">Uncharacterized protein</fullName>
    </submittedName>
</protein>
<feature type="compositionally biased region" description="Basic and acidic residues" evidence="1">
    <location>
        <begin position="58"/>
        <end position="88"/>
    </location>
</feature>
<organism evidence="2 3">
    <name type="scientific">Claviceps africana</name>
    <dbReference type="NCBI Taxonomy" id="83212"/>
    <lineage>
        <taxon>Eukaryota</taxon>
        <taxon>Fungi</taxon>
        <taxon>Dikarya</taxon>
        <taxon>Ascomycota</taxon>
        <taxon>Pezizomycotina</taxon>
        <taxon>Sordariomycetes</taxon>
        <taxon>Hypocreomycetidae</taxon>
        <taxon>Hypocreales</taxon>
        <taxon>Clavicipitaceae</taxon>
        <taxon>Claviceps</taxon>
    </lineage>
</organism>
<evidence type="ECO:0000256" key="1">
    <source>
        <dbReference type="SAM" id="MobiDB-lite"/>
    </source>
</evidence>